<accession>A0A348G344</accession>
<name>A0A348G344_9HYPH</name>
<dbReference type="InterPro" id="IPR035093">
    <property type="entry name" value="RelE/ParE_toxin_dom_sf"/>
</dbReference>
<dbReference type="AlphaFoldDB" id="A0A348G344"/>
<dbReference type="Proteomes" id="UP000266934">
    <property type="component" value="Chromosome"/>
</dbReference>
<dbReference type="Pfam" id="PF05016">
    <property type="entry name" value="ParE_toxin"/>
    <property type="match status" value="1"/>
</dbReference>
<evidence type="ECO:0000313" key="3">
    <source>
        <dbReference type="Proteomes" id="UP000266934"/>
    </source>
</evidence>
<sequence>MKLRYTPEAVADLVRIAADIRIHNPAAALRVRAAILDSIQNLIVFPCAGRRQDAEGVRKLVTRKYFYLVYYTVDDAAEETIILNIKHPAQRRKHQDA</sequence>
<gene>
    <name evidence="2" type="ORF">BLTE_26620</name>
</gene>
<proteinExistence type="predicted"/>
<dbReference type="Gene3D" id="3.30.2310.20">
    <property type="entry name" value="RelE-like"/>
    <property type="match status" value="1"/>
</dbReference>
<reference evidence="2 3" key="1">
    <citation type="submission" date="2018-08" db="EMBL/GenBank/DDBJ databases">
        <title>Complete genome sequencing of Blastochloris tepida GI.</title>
        <authorList>
            <person name="Tsukatani Y."/>
            <person name="Mori H."/>
        </authorList>
    </citation>
    <scope>NUCLEOTIDE SEQUENCE [LARGE SCALE GENOMIC DNA]</scope>
    <source>
        <strain evidence="2 3">GI</strain>
    </source>
</reference>
<dbReference type="RefSeq" id="WP_126401136.1">
    <property type="nucleotide sequence ID" value="NZ_AP018907.1"/>
</dbReference>
<dbReference type="KEGG" id="blag:BLTE_26620"/>
<evidence type="ECO:0000256" key="1">
    <source>
        <dbReference type="ARBA" id="ARBA00022649"/>
    </source>
</evidence>
<dbReference type="InterPro" id="IPR007712">
    <property type="entry name" value="RelE/ParE_toxin"/>
</dbReference>
<dbReference type="EMBL" id="AP018907">
    <property type="protein sequence ID" value="BBF93977.1"/>
    <property type="molecule type" value="Genomic_DNA"/>
</dbReference>
<keyword evidence="3" id="KW-1185">Reference proteome</keyword>
<organism evidence="2 3">
    <name type="scientific">Blastochloris tepida</name>
    <dbReference type="NCBI Taxonomy" id="2233851"/>
    <lineage>
        <taxon>Bacteria</taxon>
        <taxon>Pseudomonadati</taxon>
        <taxon>Pseudomonadota</taxon>
        <taxon>Alphaproteobacteria</taxon>
        <taxon>Hyphomicrobiales</taxon>
        <taxon>Blastochloridaceae</taxon>
        <taxon>Blastochloris</taxon>
    </lineage>
</organism>
<evidence type="ECO:0008006" key="4">
    <source>
        <dbReference type="Google" id="ProtNLM"/>
    </source>
</evidence>
<evidence type="ECO:0000313" key="2">
    <source>
        <dbReference type="EMBL" id="BBF93977.1"/>
    </source>
</evidence>
<protein>
    <recommendedName>
        <fullName evidence="4">Plasmid stabilization protein</fullName>
    </recommendedName>
</protein>
<dbReference type="OrthoDB" id="595470at2"/>
<keyword evidence="1" id="KW-1277">Toxin-antitoxin system</keyword>